<evidence type="ECO:0000313" key="2">
    <source>
        <dbReference type="EMBL" id="PKZ64476.1"/>
    </source>
</evidence>
<gene>
    <name evidence="2" type="ORF">CYJ73_16510</name>
    <name evidence="1" type="ORF">DLJ61_02910</name>
</gene>
<accession>A0A2I1R5S1</accession>
<sequence length="78" mass="8202">MTASQLVGRTGTVTMSIPGGEVLGEIELPLAGGTERFLARAVEPIGFDAPVLVIAERPGRIVDVEPWMPVPGTADRTM</sequence>
<proteinExistence type="predicted"/>
<reference evidence="1 4" key="2">
    <citation type="submission" date="2018-05" db="EMBL/GenBank/DDBJ databases">
        <title>Complete genome sequence of Gordonia terrae NRRL B-16283.</title>
        <authorList>
            <person name="Garlena R.A."/>
            <person name="Russell D.A."/>
            <person name="Hatfull G.F."/>
        </authorList>
    </citation>
    <scope>NUCLEOTIDE SEQUENCE [LARGE SCALE GENOMIC DNA]</scope>
    <source>
        <strain evidence="1 4">NRRL B-16283</strain>
    </source>
</reference>
<dbReference type="GeneID" id="32686678"/>
<dbReference type="EMBL" id="CP029604">
    <property type="protein sequence ID" value="AWO82628.1"/>
    <property type="molecule type" value="Genomic_DNA"/>
</dbReference>
<evidence type="ECO:0000313" key="4">
    <source>
        <dbReference type="Proteomes" id="UP000247118"/>
    </source>
</evidence>
<protein>
    <submittedName>
        <fullName evidence="2">Uncharacterized protein</fullName>
    </submittedName>
</protein>
<dbReference type="EMBL" id="PKJC01000013">
    <property type="protein sequence ID" value="PKZ64476.1"/>
    <property type="molecule type" value="Genomic_DNA"/>
</dbReference>
<dbReference type="OrthoDB" id="4559810at2"/>
<dbReference type="Proteomes" id="UP000247118">
    <property type="component" value="Chromosome"/>
</dbReference>
<dbReference type="STRING" id="2055.BCM27_02890"/>
<reference evidence="2 3" key="1">
    <citation type="submission" date="2017-12" db="EMBL/GenBank/DDBJ databases">
        <title>Phylogenetic diversity of female urinary microbiome.</title>
        <authorList>
            <person name="Thomas-White K."/>
            <person name="Wolfe A.J."/>
        </authorList>
    </citation>
    <scope>NUCLEOTIDE SEQUENCE [LARGE SCALE GENOMIC DNA]</scope>
    <source>
        <strain evidence="2 3">UMB0777</strain>
    </source>
</reference>
<evidence type="ECO:0000313" key="1">
    <source>
        <dbReference type="EMBL" id="AWO82628.1"/>
    </source>
</evidence>
<organism evidence="2 3">
    <name type="scientific">Gordonia terrae</name>
    <dbReference type="NCBI Taxonomy" id="2055"/>
    <lineage>
        <taxon>Bacteria</taxon>
        <taxon>Bacillati</taxon>
        <taxon>Actinomycetota</taxon>
        <taxon>Actinomycetes</taxon>
        <taxon>Mycobacteriales</taxon>
        <taxon>Gordoniaceae</taxon>
        <taxon>Gordonia</taxon>
    </lineage>
</organism>
<evidence type="ECO:0000313" key="3">
    <source>
        <dbReference type="Proteomes" id="UP000234662"/>
    </source>
</evidence>
<dbReference type="Gene3D" id="2.40.50.140">
    <property type="entry name" value="Nucleic acid-binding proteins"/>
    <property type="match status" value="1"/>
</dbReference>
<name>A0A2I1R5S1_9ACTN</name>
<dbReference type="InterPro" id="IPR012340">
    <property type="entry name" value="NA-bd_OB-fold"/>
</dbReference>
<dbReference type="Proteomes" id="UP000234662">
    <property type="component" value="Unassembled WGS sequence"/>
</dbReference>
<dbReference type="RefSeq" id="WP_004022086.1">
    <property type="nucleotide sequence ID" value="NZ_CABEIC010000002.1"/>
</dbReference>
<dbReference type="AlphaFoldDB" id="A0A2I1R5S1"/>
<dbReference type="KEGG" id="gta:BCM27_02890"/>